<sequence>MSVKFEDYYQVLGVQRDATAKEIQAAFRKLARKYHPDVNKEPEAEQNFKKINEAYEVLKDPEKREKYDQLGANWKSGQDFTAPPGWEGFNMHYDTGGGGQSFHFGGEGDFSDFFETLFGNQGRGFSNFSGQQRGSRGQSWSQKGQDRESELQITLEDAYFGTTKTVALQMSEEQPDGRLKNTRKEIQVKIPKGVKDGSKIRLKGQGGPGFNGGPSGDLYFKINIAPHPVYSLEGTDLKTNISLSPWEAILGGKVRVPTMEGSVQITIPVGTQNGQRFRLKGKGLAGKGDLYGVAQIKIPTNLSQEEIELVKKLDQFRKDTGKEQGGS</sequence>
<dbReference type="CDD" id="cd06257">
    <property type="entry name" value="DnaJ"/>
    <property type="match status" value="1"/>
</dbReference>
<evidence type="ECO:0000256" key="2">
    <source>
        <dbReference type="ARBA" id="ARBA00023186"/>
    </source>
</evidence>
<gene>
    <name evidence="5" type="ORF">NVS47_06785</name>
</gene>
<dbReference type="RefSeq" id="WP_089608884.1">
    <property type="nucleotide sequence ID" value="NZ_CP022121.1"/>
</dbReference>
<dbReference type="PRINTS" id="PR00625">
    <property type="entry name" value="JDOMAIN"/>
</dbReference>
<dbReference type="PROSITE" id="PS00636">
    <property type="entry name" value="DNAJ_1"/>
    <property type="match status" value="1"/>
</dbReference>
<dbReference type="InterPro" id="IPR008971">
    <property type="entry name" value="HSP40/DnaJ_pept-bd"/>
</dbReference>
<dbReference type="SUPFAM" id="SSF49493">
    <property type="entry name" value="HSP40/DnaJ peptide-binding domain"/>
    <property type="match status" value="2"/>
</dbReference>
<feature type="region of interest" description="Disordered" evidence="3">
    <location>
        <begin position="124"/>
        <end position="148"/>
    </location>
</feature>
<comment type="caution">
    <text evidence="5">The sequence shown here is derived from an EMBL/GenBank/DDBJ whole genome shotgun (WGS) entry which is preliminary data.</text>
</comment>
<dbReference type="PANTHER" id="PTHR43096:SF52">
    <property type="entry name" value="DNAJ HOMOLOG 1, MITOCHONDRIAL-RELATED"/>
    <property type="match status" value="1"/>
</dbReference>
<evidence type="ECO:0000256" key="1">
    <source>
        <dbReference type="ARBA" id="ARBA00022705"/>
    </source>
</evidence>
<organism evidence="5 6">
    <name type="scientific">Dehalobacterium formicoaceticum</name>
    <dbReference type="NCBI Taxonomy" id="51515"/>
    <lineage>
        <taxon>Bacteria</taxon>
        <taxon>Bacillati</taxon>
        <taxon>Bacillota</taxon>
        <taxon>Clostridia</taxon>
        <taxon>Eubacteriales</taxon>
        <taxon>Peptococcaceae</taxon>
        <taxon>Dehalobacterium</taxon>
    </lineage>
</organism>
<dbReference type="SUPFAM" id="SSF46565">
    <property type="entry name" value="Chaperone J-domain"/>
    <property type="match status" value="1"/>
</dbReference>
<dbReference type="EMBL" id="JANPWE010000002">
    <property type="protein sequence ID" value="MCR6545221.1"/>
    <property type="molecule type" value="Genomic_DNA"/>
</dbReference>
<dbReference type="Pfam" id="PF00226">
    <property type="entry name" value="DnaJ"/>
    <property type="match status" value="1"/>
</dbReference>
<dbReference type="InterPro" id="IPR002939">
    <property type="entry name" value="DnaJ_C"/>
</dbReference>
<dbReference type="Proteomes" id="UP001524944">
    <property type="component" value="Unassembled WGS sequence"/>
</dbReference>
<evidence type="ECO:0000313" key="6">
    <source>
        <dbReference type="Proteomes" id="UP001524944"/>
    </source>
</evidence>
<evidence type="ECO:0000259" key="4">
    <source>
        <dbReference type="PROSITE" id="PS50076"/>
    </source>
</evidence>
<evidence type="ECO:0000313" key="5">
    <source>
        <dbReference type="EMBL" id="MCR6545221.1"/>
    </source>
</evidence>
<keyword evidence="6" id="KW-1185">Reference proteome</keyword>
<feature type="domain" description="J" evidence="4">
    <location>
        <begin position="7"/>
        <end position="71"/>
    </location>
</feature>
<dbReference type="InterPro" id="IPR018253">
    <property type="entry name" value="DnaJ_domain_CS"/>
</dbReference>
<dbReference type="Gene3D" id="2.60.260.20">
    <property type="entry name" value="Urease metallochaperone UreE, N-terminal domain"/>
    <property type="match status" value="2"/>
</dbReference>
<accession>A0ABT1Y400</accession>
<name>A0ABT1Y400_9FIRM</name>
<dbReference type="InterPro" id="IPR036869">
    <property type="entry name" value="J_dom_sf"/>
</dbReference>
<reference evidence="5 6" key="1">
    <citation type="submission" date="2022-08" db="EMBL/GenBank/DDBJ databases">
        <title>Proteogenomics of the novel Dehalobacterium formicoaceticum strain EZ94 highlights a key role of methyltransferases during anaerobic dichloromethane degradation.</title>
        <authorList>
            <person name="Wasmund K."/>
        </authorList>
    </citation>
    <scope>NUCLEOTIDE SEQUENCE [LARGE SCALE GENOMIC DNA]</scope>
    <source>
        <strain evidence="5 6">EZ94</strain>
    </source>
</reference>
<proteinExistence type="predicted"/>
<feature type="compositionally biased region" description="Low complexity" evidence="3">
    <location>
        <begin position="129"/>
        <end position="143"/>
    </location>
</feature>
<evidence type="ECO:0000256" key="3">
    <source>
        <dbReference type="SAM" id="MobiDB-lite"/>
    </source>
</evidence>
<dbReference type="InterPro" id="IPR001623">
    <property type="entry name" value="DnaJ_domain"/>
</dbReference>
<keyword evidence="1" id="KW-0235">DNA replication</keyword>
<dbReference type="PANTHER" id="PTHR43096">
    <property type="entry name" value="DNAJ HOMOLOG 1, MITOCHONDRIAL-RELATED"/>
    <property type="match status" value="1"/>
</dbReference>
<dbReference type="SMART" id="SM00271">
    <property type="entry name" value="DnaJ"/>
    <property type="match status" value="1"/>
</dbReference>
<dbReference type="CDD" id="cd10747">
    <property type="entry name" value="DnaJ_C"/>
    <property type="match status" value="1"/>
</dbReference>
<dbReference type="PROSITE" id="PS50076">
    <property type="entry name" value="DNAJ_2"/>
    <property type="match status" value="1"/>
</dbReference>
<dbReference type="Pfam" id="PF01556">
    <property type="entry name" value="DnaJ_C"/>
    <property type="match status" value="1"/>
</dbReference>
<protein>
    <submittedName>
        <fullName evidence="5">DnaJ domain-containing protein</fullName>
    </submittedName>
</protein>
<keyword evidence="2" id="KW-0143">Chaperone</keyword>
<dbReference type="Gene3D" id="1.10.287.110">
    <property type="entry name" value="DnaJ domain"/>
    <property type="match status" value="1"/>
</dbReference>